<name>A0A073K7Y3_9BACI</name>
<proteinExistence type="predicted"/>
<dbReference type="EMBL" id="JOTM01000027">
    <property type="protein sequence ID" value="KEK22661.1"/>
    <property type="molecule type" value="Genomic_DNA"/>
</dbReference>
<organism evidence="1 2">
    <name type="scientific">Bacillus gaemokensis</name>
    <dbReference type="NCBI Taxonomy" id="574375"/>
    <lineage>
        <taxon>Bacteria</taxon>
        <taxon>Bacillati</taxon>
        <taxon>Bacillota</taxon>
        <taxon>Bacilli</taxon>
        <taxon>Bacillales</taxon>
        <taxon>Bacillaceae</taxon>
        <taxon>Bacillus</taxon>
        <taxon>Bacillus cereus group</taxon>
    </lineage>
</organism>
<keyword evidence="2" id="KW-1185">Reference proteome</keyword>
<dbReference type="AlphaFoldDB" id="A0A073K7Y3"/>
<sequence>MKFDDRRLLGIRLGSLLVTEENQYLVIKKKEHYSLLNIETLECTPLEVLLEHLEEMLHEDLQESIKEIIAPEHLKLVAKNII</sequence>
<comment type="caution">
    <text evidence="1">The sequence shown here is derived from an EMBL/GenBank/DDBJ whole genome shotgun (WGS) entry which is preliminary data.</text>
</comment>
<accession>A0A073K7Y3</accession>
<evidence type="ECO:0008006" key="3">
    <source>
        <dbReference type="Google" id="ProtNLM"/>
    </source>
</evidence>
<dbReference type="RefSeq" id="WP_033677061.1">
    <property type="nucleotide sequence ID" value="NZ_JOTM01000027.1"/>
</dbReference>
<protein>
    <recommendedName>
        <fullName evidence="3">Group-specific protein</fullName>
    </recommendedName>
</protein>
<evidence type="ECO:0000313" key="2">
    <source>
        <dbReference type="Proteomes" id="UP000027778"/>
    </source>
</evidence>
<gene>
    <name evidence="1" type="ORF">BAGA_16980</name>
</gene>
<reference evidence="1 2" key="1">
    <citation type="submission" date="2014-06" db="EMBL/GenBank/DDBJ databases">
        <title>Draft genome sequence of Bacillus gaemokensis JCM 15801 (MCCC 1A00707).</title>
        <authorList>
            <person name="Lai Q."/>
            <person name="Liu Y."/>
            <person name="Shao Z."/>
        </authorList>
    </citation>
    <scope>NUCLEOTIDE SEQUENCE [LARGE SCALE GENOMIC DNA]</scope>
    <source>
        <strain evidence="1 2">JCM 15801</strain>
    </source>
</reference>
<evidence type="ECO:0000313" key="1">
    <source>
        <dbReference type="EMBL" id="KEK22661.1"/>
    </source>
</evidence>
<dbReference type="Proteomes" id="UP000027778">
    <property type="component" value="Unassembled WGS sequence"/>
</dbReference>